<reference evidence="2" key="1">
    <citation type="journal article" date="2014" name="Int. J. Syst. Evol. Microbiol.">
        <title>Complete genome sequence of Corynebacterium casei LMG S-19264T (=DSM 44701T), isolated from a smear-ripened cheese.</title>
        <authorList>
            <consortium name="US DOE Joint Genome Institute (JGI-PGF)"/>
            <person name="Walter F."/>
            <person name="Albersmeier A."/>
            <person name="Kalinowski J."/>
            <person name="Ruckert C."/>
        </authorList>
    </citation>
    <scope>NUCLEOTIDE SEQUENCE</scope>
    <source>
        <strain evidence="2">CGMCC 4.7110</strain>
    </source>
</reference>
<sequence length="59" mass="5872">MSSMESFVNSTLVLPIEEQPAQVMNDLAPVMTIVAAAAAFAGGVAVSSALVAAYDAGAD</sequence>
<dbReference type="Proteomes" id="UP000653411">
    <property type="component" value="Unassembled WGS sequence"/>
</dbReference>
<accession>A0A918CT96</accession>
<protein>
    <submittedName>
        <fullName evidence="2">Uncharacterized protein</fullName>
    </submittedName>
</protein>
<evidence type="ECO:0000313" key="2">
    <source>
        <dbReference type="EMBL" id="GGN19658.1"/>
    </source>
</evidence>
<evidence type="ECO:0000313" key="3">
    <source>
        <dbReference type="Proteomes" id="UP000653411"/>
    </source>
</evidence>
<keyword evidence="1" id="KW-1133">Transmembrane helix</keyword>
<comment type="caution">
    <text evidence="2">The sequence shown here is derived from an EMBL/GenBank/DDBJ whole genome shotgun (WGS) entry which is preliminary data.</text>
</comment>
<keyword evidence="3" id="KW-1185">Reference proteome</keyword>
<gene>
    <name evidence="2" type="ORF">GCM10011578_049650</name>
</gene>
<reference evidence="2" key="2">
    <citation type="submission" date="2020-09" db="EMBL/GenBank/DDBJ databases">
        <authorList>
            <person name="Sun Q."/>
            <person name="Zhou Y."/>
        </authorList>
    </citation>
    <scope>NUCLEOTIDE SEQUENCE</scope>
    <source>
        <strain evidence="2">CGMCC 4.7110</strain>
    </source>
</reference>
<keyword evidence="1" id="KW-0812">Transmembrane</keyword>
<evidence type="ECO:0000256" key="1">
    <source>
        <dbReference type="SAM" id="Phobius"/>
    </source>
</evidence>
<proteinExistence type="predicted"/>
<keyword evidence="1" id="KW-0472">Membrane</keyword>
<organism evidence="2 3">
    <name type="scientific">Streptomyces fuscichromogenes</name>
    <dbReference type="NCBI Taxonomy" id="1324013"/>
    <lineage>
        <taxon>Bacteria</taxon>
        <taxon>Bacillati</taxon>
        <taxon>Actinomycetota</taxon>
        <taxon>Actinomycetes</taxon>
        <taxon>Kitasatosporales</taxon>
        <taxon>Streptomycetaceae</taxon>
        <taxon>Streptomyces</taxon>
    </lineage>
</organism>
<dbReference type="RefSeq" id="WP_189265014.1">
    <property type="nucleotide sequence ID" value="NZ_BMML01000011.1"/>
</dbReference>
<dbReference type="EMBL" id="BMML01000011">
    <property type="protein sequence ID" value="GGN19658.1"/>
    <property type="molecule type" value="Genomic_DNA"/>
</dbReference>
<dbReference type="AlphaFoldDB" id="A0A918CT96"/>
<name>A0A918CT96_9ACTN</name>
<feature type="transmembrane region" description="Helical" evidence="1">
    <location>
        <begin position="30"/>
        <end position="54"/>
    </location>
</feature>